<dbReference type="Proteomes" id="UP000070186">
    <property type="component" value="Unassembled WGS sequence"/>
</dbReference>
<organism evidence="15 16">
    <name type="scientific">Dechloromonas denitrificans</name>
    <dbReference type="NCBI Taxonomy" id="281362"/>
    <lineage>
        <taxon>Bacteria</taxon>
        <taxon>Pseudomonadati</taxon>
        <taxon>Pseudomonadota</taxon>
        <taxon>Betaproteobacteria</taxon>
        <taxon>Rhodocyclales</taxon>
        <taxon>Azonexaceae</taxon>
        <taxon>Dechloromonas</taxon>
    </lineage>
</organism>
<evidence type="ECO:0000256" key="5">
    <source>
        <dbReference type="ARBA" id="ARBA00022475"/>
    </source>
</evidence>
<dbReference type="GO" id="GO:0005886">
    <property type="term" value="C:plasma membrane"/>
    <property type="evidence" value="ECO:0007669"/>
    <property type="project" value="UniProtKB-SubCell"/>
</dbReference>
<evidence type="ECO:0000256" key="7">
    <source>
        <dbReference type="ARBA" id="ARBA00022795"/>
    </source>
</evidence>
<protein>
    <recommendedName>
        <fullName evidence="3 13">Flagellar biosynthetic protein FlhB</fullName>
    </recommendedName>
</protein>
<name>A0A133XHS2_9RHOO</name>
<feature type="compositionally biased region" description="Basic and acidic residues" evidence="14">
    <location>
        <begin position="7"/>
        <end position="22"/>
    </location>
</feature>
<dbReference type="EMBL" id="LODL01000021">
    <property type="protein sequence ID" value="KXB30500.1"/>
    <property type="molecule type" value="Genomic_DNA"/>
</dbReference>
<dbReference type="InterPro" id="IPR006135">
    <property type="entry name" value="T3SS_substrate_exporter"/>
</dbReference>
<keyword evidence="7 13" id="KW-1005">Bacterial flagellum biogenesis</keyword>
<evidence type="ECO:0000313" key="16">
    <source>
        <dbReference type="Proteomes" id="UP000070186"/>
    </source>
</evidence>
<keyword evidence="16" id="KW-1185">Reference proteome</keyword>
<evidence type="ECO:0000256" key="12">
    <source>
        <dbReference type="ARBA" id="ARBA00025078"/>
    </source>
</evidence>
<keyword evidence="15" id="KW-0969">Cilium</keyword>
<proteinExistence type="inferred from homology"/>
<dbReference type="SUPFAM" id="SSF160544">
    <property type="entry name" value="EscU C-terminal domain-like"/>
    <property type="match status" value="1"/>
</dbReference>
<dbReference type="Gene3D" id="6.10.250.2080">
    <property type="match status" value="1"/>
</dbReference>
<dbReference type="AlphaFoldDB" id="A0A133XHS2"/>
<feature type="region of interest" description="Disordered" evidence="14">
    <location>
        <begin position="1"/>
        <end position="27"/>
    </location>
</feature>
<sequence length="377" mass="41165">MAEESDLDKTEEPSGRRIEQAREQGQVPHSRELGTFLVLMVAAATFWMMGGWLTEGVIAMARKGLTMEVRHMHEPALMLPRLADLSLDAVLVFSPLLALLLLAAILPPFFLNAWVFSVKALVPDLARLSPLTGLGRMFSWNSLMELGKAVLKATLVGGIAAMLIWKERDEIFGLLAQPLDAGLAHAGNLISYSFLILVAALVLVVAADVPFQLWQHFHKLKMTKEEVKQEMKEMMGDPHVKGRIRSLQMQAARKRMMAAVPQASVIVTNPTHFAVALSYQAGMTAPKVVAKGQGAIALKIREVGAEHAVPLLEAPPLARALYKHAELDAEIPSALYNAVAEVLAYIYQLANWRQVGGAYPVQPSNLPVPPELVPEAS</sequence>
<feature type="transmembrane region" description="Helical" evidence="13">
    <location>
        <begin position="189"/>
        <end position="214"/>
    </location>
</feature>
<keyword evidence="11 13" id="KW-1006">Bacterial flagellum protein export</keyword>
<keyword evidence="10 13" id="KW-0472">Membrane</keyword>
<dbReference type="PRINTS" id="PR00950">
    <property type="entry name" value="TYPE3IMSPROT"/>
</dbReference>
<accession>A0A133XHS2</accession>
<feature type="transmembrane region" description="Helical" evidence="13">
    <location>
        <begin position="82"/>
        <end position="103"/>
    </location>
</feature>
<keyword evidence="4 13" id="KW-0813">Transport</keyword>
<comment type="caution">
    <text evidence="15">The sequence shown here is derived from an EMBL/GenBank/DDBJ whole genome shotgun (WGS) entry which is preliminary data.</text>
</comment>
<feature type="transmembrane region" description="Helical" evidence="13">
    <location>
        <begin position="149"/>
        <end position="165"/>
    </location>
</feature>
<dbReference type="PANTHER" id="PTHR30531">
    <property type="entry name" value="FLAGELLAR BIOSYNTHETIC PROTEIN FLHB"/>
    <property type="match status" value="1"/>
</dbReference>
<dbReference type="Pfam" id="PF01312">
    <property type="entry name" value="Bac_export_2"/>
    <property type="match status" value="1"/>
</dbReference>
<evidence type="ECO:0000256" key="1">
    <source>
        <dbReference type="ARBA" id="ARBA00004651"/>
    </source>
</evidence>
<evidence type="ECO:0000256" key="13">
    <source>
        <dbReference type="RuleBase" id="RU364091"/>
    </source>
</evidence>
<dbReference type="STRING" id="281362.AT959_14310"/>
<keyword evidence="15" id="KW-0282">Flagellum</keyword>
<keyword evidence="6 13" id="KW-0812">Transmembrane</keyword>
<evidence type="ECO:0000256" key="9">
    <source>
        <dbReference type="ARBA" id="ARBA00022989"/>
    </source>
</evidence>
<evidence type="ECO:0000256" key="11">
    <source>
        <dbReference type="ARBA" id="ARBA00023225"/>
    </source>
</evidence>
<dbReference type="NCBIfam" id="TIGR00328">
    <property type="entry name" value="flhB"/>
    <property type="match status" value="1"/>
</dbReference>
<dbReference type="InterPro" id="IPR006136">
    <property type="entry name" value="FlhB"/>
</dbReference>
<dbReference type="InterPro" id="IPR029025">
    <property type="entry name" value="T3SS_substrate_exporter_C"/>
</dbReference>
<evidence type="ECO:0000313" key="15">
    <source>
        <dbReference type="EMBL" id="KXB30500.1"/>
    </source>
</evidence>
<dbReference type="GO" id="GO:0009306">
    <property type="term" value="P:protein secretion"/>
    <property type="evidence" value="ECO:0007669"/>
    <property type="project" value="InterPro"/>
</dbReference>
<dbReference type="GO" id="GO:0044780">
    <property type="term" value="P:bacterial-type flagellum assembly"/>
    <property type="evidence" value="ECO:0007669"/>
    <property type="project" value="InterPro"/>
</dbReference>
<keyword evidence="8 13" id="KW-0653">Protein transport</keyword>
<evidence type="ECO:0000256" key="6">
    <source>
        <dbReference type="ARBA" id="ARBA00022692"/>
    </source>
</evidence>
<reference evidence="15 16" key="1">
    <citation type="submission" date="2015-12" db="EMBL/GenBank/DDBJ databases">
        <title>Nitrous oxide reduction kinetics distinguish bacteria harboring typical versus atypical NosZ.</title>
        <authorList>
            <person name="Yoon S."/>
            <person name="Nissen S."/>
            <person name="Park D."/>
            <person name="Sanford R.A."/>
            <person name="Loeffler F.E."/>
        </authorList>
    </citation>
    <scope>NUCLEOTIDE SEQUENCE [LARGE SCALE GENOMIC DNA]</scope>
    <source>
        <strain evidence="15 16">ATCC BAA-841</strain>
    </source>
</reference>
<keyword evidence="15" id="KW-0966">Cell projection</keyword>
<evidence type="ECO:0000256" key="3">
    <source>
        <dbReference type="ARBA" id="ARBA00021622"/>
    </source>
</evidence>
<evidence type="ECO:0000256" key="4">
    <source>
        <dbReference type="ARBA" id="ARBA00022448"/>
    </source>
</evidence>
<comment type="similarity">
    <text evidence="2 13">Belongs to the type III secretion exporter family.</text>
</comment>
<keyword evidence="9 13" id="KW-1133">Transmembrane helix</keyword>
<evidence type="ECO:0000256" key="2">
    <source>
        <dbReference type="ARBA" id="ARBA00010690"/>
    </source>
</evidence>
<dbReference type="PANTHER" id="PTHR30531:SF12">
    <property type="entry name" value="FLAGELLAR BIOSYNTHETIC PROTEIN FLHB"/>
    <property type="match status" value="1"/>
</dbReference>
<evidence type="ECO:0000256" key="8">
    <source>
        <dbReference type="ARBA" id="ARBA00022927"/>
    </source>
</evidence>
<gene>
    <name evidence="13" type="primary">flhB</name>
    <name evidence="15" type="ORF">AT959_14310</name>
</gene>
<dbReference type="RefSeq" id="WP_066884182.1">
    <property type="nucleotide sequence ID" value="NZ_LODL01000021.1"/>
</dbReference>
<evidence type="ECO:0000256" key="10">
    <source>
        <dbReference type="ARBA" id="ARBA00023136"/>
    </source>
</evidence>
<dbReference type="Gene3D" id="3.40.1690.10">
    <property type="entry name" value="secretion proteins EscU"/>
    <property type="match status" value="1"/>
</dbReference>
<comment type="function">
    <text evidence="12 13">Required for formation of the rod structure in the basal body of the flagellar apparatus. Together with FliI and FliH, may constitute the export apparatus of flagellin.</text>
</comment>
<comment type="subcellular location">
    <subcellularLocation>
        <location evidence="1">Cell membrane</location>
        <topology evidence="1">Multi-pass membrane protein</topology>
    </subcellularLocation>
</comment>
<dbReference type="FunFam" id="3.40.1690.10:FF:000001">
    <property type="entry name" value="Flagellar biosynthetic protein FlhB"/>
    <property type="match status" value="1"/>
</dbReference>
<feature type="transmembrane region" description="Helical" evidence="13">
    <location>
        <begin position="36"/>
        <end position="61"/>
    </location>
</feature>
<evidence type="ECO:0000256" key="14">
    <source>
        <dbReference type="SAM" id="MobiDB-lite"/>
    </source>
</evidence>
<keyword evidence="5 13" id="KW-1003">Cell membrane</keyword>